<dbReference type="AlphaFoldDB" id="A5IJR1"/>
<evidence type="ECO:0000256" key="9">
    <source>
        <dbReference type="ARBA" id="ARBA00023136"/>
    </source>
</evidence>
<evidence type="ECO:0000313" key="13">
    <source>
        <dbReference type="Proteomes" id="UP000006558"/>
    </source>
</evidence>
<keyword evidence="12" id="KW-0969">Cilium</keyword>
<feature type="coiled-coil region" evidence="11">
    <location>
        <begin position="15"/>
        <end position="98"/>
    </location>
</feature>
<dbReference type="NCBIfam" id="TIGR02473">
    <property type="entry name" value="flagell_FliJ"/>
    <property type="match status" value="1"/>
</dbReference>
<dbReference type="GO" id="GO:0005886">
    <property type="term" value="C:plasma membrane"/>
    <property type="evidence" value="ECO:0007669"/>
    <property type="project" value="UniProtKB-SubCell"/>
</dbReference>
<accession>A5IJR1</accession>
<keyword evidence="12" id="KW-0966">Cell projection</keyword>
<dbReference type="HOGENOM" id="CLU_141683_0_0_0"/>
<evidence type="ECO:0000256" key="5">
    <source>
        <dbReference type="ARBA" id="ARBA00022475"/>
    </source>
</evidence>
<keyword evidence="10" id="KW-1006">Bacterial flagellum protein export</keyword>
<evidence type="ECO:0000256" key="8">
    <source>
        <dbReference type="ARBA" id="ARBA00022927"/>
    </source>
</evidence>
<evidence type="ECO:0000256" key="6">
    <source>
        <dbReference type="ARBA" id="ARBA00022500"/>
    </source>
</evidence>
<dbReference type="InterPro" id="IPR053716">
    <property type="entry name" value="Flag_assembly_chemotaxis_eff"/>
</dbReference>
<dbReference type="GO" id="GO:0071973">
    <property type="term" value="P:bacterial-type flagellum-dependent cell motility"/>
    <property type="evidence" value="ECO:0007669"/>
    <property type="project" value="InterPro"/>
</dbReference>
<evidence type="ECO:0000256" key="7">
    <source>
        <dbReference type="ARBA" id="ARBA00022795"/>
    </source>
</evidence>
<dbReference type="GO" id="GO:0009288">
    <property type="term" value="C:bacterial-type flagellum"/>
    <property type="evidence" value="ECO:0007669"/>
    <property type="project" value="InterPro"/>
</dbReference>
<name>A5IJR1_THEP1</name>
<dbReference type="STRING" id="390874.Tpet_0410"/>
<reference evidence="13" key="1">
    <citation type="submission" date="2007-05" db="EMBL/GenBank/DDBJ databases">
        <title>Complete sequence of Thermotoga petrophila RKU-1.</title>
        <authorList>
            <consortium name="US DOE Joint Genome Institute"/>
            <person name="Copeland A."/>
            <person name="Lucas S."/>
            <person name="Lapidus A."/>
            <person name="Barry K."/>
            <person name="Glavina del Rio T."/>
            <person name="Dalin E."/>
            <person name="Tice H."/>
            <person name="Pitluck S."/>
            <person name="Sims D."/>
            <person name="Brettin T."/>
            <person name="Bruce D."/>
            <person name="Detter J.C."/>
            <person name="Han C."/>
            <person name="Tapia R."/>
            <person name="Schmutz J."/>
            <person name="Larimer F."/>
            <person name="Land M."/>
            <person name="Hauser L."/>
            <person name="Kyrpides N."/>
            <person name="Mikhailova N."/>
            <person name="Nelson K."/>
            <person name="Gogarten J.P."/>
            <person name="Noll K."/>
            <person name="Richardson P."/>
        </authorList>
    </citation>
    <scope>NUCLEOTIDE SEQUENCE [LARGE SCALE GENOMIC DNA]</scope>
    <source>
        <strain evidence="13">ATCC BAA-488 / DSM 13995 / JCM 10881 / RKU-1</strain>
    </source>
</reference>
<keyword evidence="8" id="KW-0653">Protein transport</keyword>
<keyword evidence="11" id="KW-0175">Coiled coil</keyword>
<dbReference type="InterPro" id="IPR012823">
    <property type="entry name" value="Flagell_FliJ"/>
</dbReference>
<keyword evidence="12" id="KW-0282">Flagellum</keyword>
<keyword evidence="6" id="KW-0145">Chemotaxis</keyword>
<comment type="subcellular location">
    <subcellularLocation>
        <location evidence="1">Cell membrane</location>
        <topology evidence="1">Peripheral membrane protein</topology>
        <orientation evidence="1">Cytoplasmic side</orientation>
    </subcellularLocation>
</comment>
<evidence type="ECO:0000256" key="10">
    <source>
        <dbReference type="ARBA" id="ARBA00023225"/>
    </source>
</evidence>
<dbReference type="GO" id="GO:0006935">
    <property type="term" value="P:chemotaxis"/>
    <property type="evidence" value="ECO:0007669"/>
    <property type="project" value="UniProtKB-KW"/>
</dbReference>
<dbReference type="GO" id="GO:0044781">
    <property type="term" value="P:bacterial-type flagellum organization"/>
    <property type="evidence" value="ECO:0007669"/>
    <property type="project" value="UniProtKB-KW"/>
</dbReference>
<evidence type="ECO:0000256" key="3">
    <source>
        <dbReference type="ARBA" id="ARBA00020392"/>
    </source>
</evidence>
<evidence type="ECO:0000256" key="2">
    <source>
        <dbReference type="ARBA" id="ARBA00010004"/>
    </source>
</evidence>
<dbReference type="Pfam" id="PF02050">
    <property type="entry name" value="FliJ"/>
    <property type="match status" value="1"/>
</dbReference>
<reference evidence="12 13" key="2">
    <citation type="journal article" date="2009" name="Proc. Natl. Acad. Sci. U.S.A.">
        <title>On the chimeric nature, thermophilic origin, and phylogenetic placement of the Thermotogales.</title>
        <authorList>
            <person name="Zhaxybayeva O."/>
            <person name="Swithers K.S."/>
            <person name="Lapierre P."/>
            <person name="Fournier G.P."/>
            <person name="Bickhart D.M."/>
            <person name="DeBoy R.T."/>
            <person name="Nelson K.E."/>
            <person name="Nesbo C.L."/>
            <person name="Doolittle W.F."/>
            <person name="Gogarten J.P."/>
            <person name="Noll K.M."/>
        </authorList>
    </citation>
    <scope>NUCLEOTIDE SEQUENCE [LARGE SCALE GENOMIC DNA]</scope>
    <source>
        <strain evidence="13">ATCC BAA-488 / DSM 13995 / JCM 10881 / RKU-1</strain>
    </source>
</reference>
<dbReference type="GO" id="GO:0015031">
    <property type="term" value="P:protein transport"/>
    <property type="evidence" value="ECO:0007669"/>
    <property type="project" value="UniProtKB-KW"/>
</dbReference>
<evidence type="ECO:0000256" key="11">
    <source>
        <dbReference type="SAM" id="Coils"/>
    </source>
</evidence>
<evidence type="ECO:0000313" key="12">
    <source>
        <dbReference type="EMBL" id="ABQ46434.1"/>
    </source>
</evidence>
<dbReference type="eggNOG" id="COG2882">
    <property type="taxonomic scope" value="Bacteria"/>
</dbReference>
<evidence type="ECO:0000256" key="1">
    <source>
        <dbReference type="ARBA" id="ARBA00004413"/>
    </source>
</evidence>
<gene>
    <name evidence="12" type="ordered locus">Tpet_0410</name>
</gene>
<keyword evidence="4" id="KW-0813">Transport</keyword>
<proteinExistence type="inferred from homology"/>
<dbReference type="Gene3D" id="1.10.287.1700">
    <property type="match status" value="1"/>
</dbReference>
<keyword evidence="7" id="KW-1005">Bacterial flagellum biogenesis</keyword>
<dbReference type="Proteomes" id="UP000006558">
    <property type="component" value="Chromosome"/>
</dbReference>
<dbReference type="EMBL" id="CP000702">
    <property type="protein sequence ID" value="ABQ46434.1"/>
    <property type="molecule type" value="Genomic_DNA"/>
</dbReference>
<comment type="similarity">
    <text evidence="2">Belongs to the FliJ family.</text>
</comment>
<sequence length="144" mass="18167">MPFRFRLQRIYDVRRKEEETLKNDLSKINEKVENTQRIIQQLSAEKKRIESNFLHKKVLRKEDLLNMEMQMVFFEEEIKKKQSELSELMKEQEKTRSKLFEKMKERKILEKLKERKMREYFREENLKERKTMDEIAERKFWWES</sequence>
<keyword evidence="9" id="KW-0472">Membrane</keyword>
<protein>
    <recommendedName>
        <fullName evidence="3">Flagellar FliJ protein</fullName>
    </recommendedName>
</protein>
<organism evidence="12 13">
    <name type="scientific">Thermotoga petrophila (strain ATCC BAA-488 / DSM 13995 / JCM 10881 / RKU-1)</name>
    <dbReference type="NCBI Taxonomy" id="390874"/>
    <lineage>
        <taxon>Bacteria</taxon>
        <taxon>Thermotogati</taxon>
        <taxon>Thermotogota</taxon>
        <taxon>Thermotogae</taxon>
        <taxon>Thermotogales</taxon>
        <taxon>Thermotogaceae</taxon>
        <taxon>Thermotoga</taxon>
    </lineage>
</organism>
<keyword evidence="5" id="KW-1003">Cell membrane</keyword>
<evidence type="ECO:0000256" key="4">
    <source>
        <dbReference type="ARBA" id="ARBA00022448"/>
    </source>
</evidence>
<dbReference type="KEGG" id="tpt:Tpet_0410"/>
<dbReference type="RefSeq" id="WP_011943059.1">
    <property type="nucleotide sequence ID" value="NC_009486.1"/>
</dbReference>